<keyword evidence="4" id="KW-0963">Cytoplasm</keyword>
<dbReference type="Proteomes" id="UP001174136">
    <property type="component" value="Unassembled WGS sequence"/>
</dbReference>
<protein>
    <submittedName>
        <fullName evidence="9">Kinesin-like protein KIF27</fullName>
    </submittedName>
</protein>
<evidence type="ECO:0000256" key="3">
    <source>
        <dbReference type="ARBA" id="ARBA00022840"/>
    </source>
</evidence>
<keyword evidence="6" id="KW-0175">Coiled coil</keyword>
<dbReference type="GO" id="GO:0005875">
    <property type="term" value="C:microtubule associated complex"/>
    <property type="evidence" value="ECO:0007669"/>
    <property type="project" value="TreeGrafter"/>
</dbReference>
<organism evidence="9 10">
    <name type="scientific">Merluccius polli</name>
    <name type="common">Benguela hake</name>
    <name type="synonym">Merluccius cadenati</name>
    <dbReference type="NCBI Taxonomy" id="89951"/>
    <lineage>
        <taxon>Eukaryota</taxon>
        <taxon>Metazoa</taxon>
        <taxon>Chordata</taxon>
        <taxon>Craniata</taxon>
        <taxon>Vertebrata</taxon>
        <taxon>Euteleostomi</taxon>
        <taxon>Actinopterygii</taxon>
        <taxon>Neopterygii</taxon>
        <taxon>Teleostei</taxon>
        <taxon>Neoteleostei</taxon>
        <taxon>Acanthomorphata</taxon>
        <taxon>Zeiogadaria</taxon>
        <taxon>Gadariae</taxon>
        <taxon>Gadiformes</taxon>
        <taxon>Gadoidei</taxon>
        <taxon>Merlucciidae</taxon>
        <taxon>Merluccius</taxon>
    </lineage>
</organism>
<dbReference type="GO" id="GO:0003777">
    <property type="term" value="F:microtubule motor activity"/>
    <property type="evidence" value="ECO:0007669"/>
    <property type="project" value="InterPro"/>
</dbReference>
<keyword evidence="10" id="KW-1185">Reference proteome</keyword>
<reference evidence="9" key="1">
    <citation type="journal article" date="2023" name="Front. Mar. Sci.">
        <title>A new Merluccius polli reference genome to investigate the effects of global change in West African waters.</title>
        <authorList>
            <person name="Mateo J.L."/>
            <person name="Blanco-Fernandez C."/>
            <person name="Garcia-Vazquez E."/>
            <person name="Machado-Schiaffino G."/>
        </authorList>
    </citation>
    <scope>NUCLEOTIDE SEQUENCE</scope>
    <source>
        <strain evidence="9">C29</strain>
        <tissue evidence="9">Fin</tissue>
    </source>
</reference>
<dbReference type="GO" id="GO:0007052">
    <property type="term" value="P:mitotic spindle organization"/>
    <property type="evidence" value="ECO:0007669"/>
    <property type="project" value="TreeGrafter"/>
</dbReference>
<dbReference type="InterPro" id="IPR001752">
    <property type="entry name" value="Kinesin_motor_dom"/>
</dbReference>
<feature type="region of interest" description="Disordered" evidence="7">
    <location>
        <begin position="879"/>
        <end position="918"/>
    </location>
</feature>
<feature type="compositionally biased region" description="Basic and acidic residues" evidence="7">
    <location>
        <begin position="1007"/>
        <end position="1016"/>
    </location>
</feature>
<comment type="subcellular location">
    <subcellularLocation>
        <location evidence="1">Cytoplasm</location>
        <location evidence="1">Cytoskeleton</location>
    </subcellularLocation>
</comment>
<comment type="caution">
    <text evidence="9">The sequence shown here is derived from an EMBL/GenBank/DDBJ whole genome shotgun (WGS) entry which is preliminary data.</text>
</comment>
<keyword evidence="4" id="KW-0206">Cytoskeleton</keyword>
<evidence type="ECO:0000256" key="5">
    <source>
        <dbReference type="PROSITE-ProRule" id="PRU00283"/>
    </source>
</evidence>
<evidence type="ECO:0000256" key="6">
    <source>
        <dbReference type="SAM" id="Coils"/>
    </source>
</evidence>
<feature type="compositionally biased region" description="Basic and acidic residues" evidence="7">
    <location>
        <begin position="908"/>
        <end position="918"/>
    </location>
</feature>
<keyword evidence="3 5" id="KW-0067">ATP-binding</keyword>
<dbReference type="AlphaFoldDB" id="A0AA47NT39"/>
<evidence type="ECO:0000259" key="8">
    <source>
        <dbReference type="PROSITE" id="PS50067"/>
    </source>
</evidence>
<dbReference type="PROSITE" id="PS00411">
    <property type="entry name" value="KINESIN_MOTOR_1"/>
    <property type="match status" value="1"/>
</dbReference>
<sequence>MSRPGTEEEEVEEEEDQEEQEDQDQDQDKFRVRVAVRVRPLLPREVLHGHRECVRVVPGGSRVAVGPDRTFPFDHVFGSEADQDQLYREAVRPLLAAALNAGRNATVLAYGPTGSGKTHTLGGALVDEDWGITGRLAHDVFLLLGQRRAAAGGRLDHTVLVSYMELYREELRDLQELHTTHKELRIREDDRGNTVVAGARETAVSSADELLSVLEAGNALRHTGATGMNEHSSRSHAILTLHLAQRRRGDAGPAVRFAKLHLVDLAGSERASRTGNTGARLKESVHINTGLLALGNVIRALSDPGRGRRGNSAGGGVHIPYRDAKITRLLRDSLGGTAHTLMVACVSPSHHSMAETLSVLQFAHRARRVRNRPAAAATAAAAVSRSDAKSSSSAKSSSCSAPWDPGEARLAELSYKVDTLREMLKEKERELERERRRKLQKERGRAGRAAGMAEEEEEKEEEEEEEVSERHSNHERTANQEEASPYLLLAQQAAELLEDLSTTTLSVALRQRVNDWQERLTAVNHLNPTNEKHSDESHPLTILQLRRELNRCQEALVREEQDLEQKEEALQRVQREIQEVLLERKSHLEALEEERERTRMQTEQLVDQEVLIKRLRGDLMASRLGPAGISVETEPSGLCARRPCSAPLAGDRRCSGSARKIHTSPPAYSLERVMAAFRMRGHLLLAEIEEKEEVYCPFIKQCEGRGDQDQEDNIEKEVVGADDADDDEDDEDNQMAFRRSLNRTWTGRQKRPGDQKPNGTGPHHKTQDGVLLPQRSQRTSESQGKPIHLKKKAGLRSSAIQRRIQDLSINMRMKEQLIKELDKTDREARAIDRRGEGEGDASVLTRLSLQSQQAQAALYRSLQHLRLQREGLLHSSLEQRPAGGRHHQDLDQDVSIEGASDPQSRLIEGTKEEEHDGDWLEAEEERALQRRAELQELEAELKRREEMLQHREACLQQRSTLETKRLRSSQVLSQDLVRVSRRLQSLEEQLGGGAVQAGQSRAVTTEELEKERDSLRERRDTLKTQLRDGEVLSTQEEHSLLELEEAVEALEAALDFKNRSIEDRQRQLSITATASHRSQSSEPAHLCDVTRKLKKLSQTEASDLLFKYFNKVSVLHTCIQ</sequence>
<dbReference type="InterPro" id="IPR019821">
    <property type="entry name" value="Kinesin_motor_CS"/>
</dbReference>
<dbReference type="PROSITE" id="PS50067">
    <property type="entry name" value="KINESIN_MOTOR_2"/>
    <property type="match status" value="1"/>
</dbReference>
<dbReference type="GO" id="GO:0008017">
    <property type="term" value="F:microtubule binding"/>
    <property type="evidence" value="ECO:0007669"/>
    <property type="project" value="InterPro"/>
</dbReference>
<dbReference type="Gene3D" id="3.40.850.10">
    <property type="entry name" value="Kinesin motor domain"/>
    <property type="match status" value="1"/>
</dbReference>
<dbReference type="PANTHER" id="PTHR47969">
    <property type="entry name" value="CHROMOSOME-ASSOCIATED KINESIN KIF4A-RELATED"/>
    <property type="match status" value="1"/>
</dbReference>
<feature type="compositionally biased region" description="Acidic residues" evidence="7">
    <location>
        <begin position="7"/>
        <end position="25"/>
    </location>
</feature>
<feature type="region of interest" description="Disordered" evidence="7">
    <location>
        <begin position="738"/>
        <end position="796"/>
    </location>
</feature>
<feature type="compositionally biased region" description="Acidic residues" evidence="7">
    <location>
        <begin position="453"/>
        <end position="467"/>
    </location>
</feature>
<dbReference type="InterPro" id="IPR036961">
    <property type="entry name" value="Kinesin_motor_dom_sf"/>
</dbReference>
<dbReference type="PANTHER" id="PTHR47969:SF25">
    <property type="entry name" value="KINESIN MOTOR DOMAIN-CONTAINING PROTEIN"/>
    <property type="match status" value="1"/>
</dbReference>
<name>A0AA47NT39_MERPO</name>
<dbReference type="InterPro" id="IPR027640">
    <property type="entry name" value="Kinesin-like_fam"/>
</dbReference>
<feature type="region of interest" description="Disordered" evidence="7">
    <location>
        <begin position="381"/>
        <end position="405"/>
    </location>
</feature>
<keyword evidence="2 5" id="KW-0547">Nucleotide-binding</keyword>
<proteinExistence type="inferred from homology"/>
<dbReference type="SMART" id="SM00129">
    <property type="entry name" value="KISc"/>
    <property type="match status" value="1"/>
</dbReference>
<evidence type="ECO:0000256" key="2">
    <source>
        <dbReference type="ARBA" id="ARBA00022741"/>
    </source>
</evidence>
<dbReference type="EMBL" id="JAOPHQ010005202">
    <property type="protein sequence ID" value="KAK0136203.1"/>
    <property type="molecule type" value="Genomic_DNA"/>
</dbReference>
<accession>A0AA47NT39</accession>
<dbReference type="Pfam" id="PF00225">
    <property type="entry name" value="Kinesin"/>
    <property type="match status" value="1"/>
</dbReference>
<feature type="region of interest" description="Disordered" evidence="7">
    <location>
        <begin position="1"/>
        <end position="29"/>
    </location>
</feature>
<feature type="coiled-coil region" evidence="6">
    <location>
        <begin position="542"/>
        <end position="608"/>
    </location>
</feature>
<dbReference type="GO" id="GO:0005524">
    <property type="term" value="F:ATP binding"/>
    <property type="evidence" value="ECO:0007669"/>
    <property type="project" value="UniProtKB-UniRule"/>
</dbReference>
<feature type="binding site" evidence="5">
    <location>
        <begin position="111"/>
        <end position="118"/>
    </location>
    <ligand>
        <name>ATP</name>
        <dbReference type="ChEBI" id="CHEBI:30616"/>
    </ligand>
</feature>
<feature type="compositionally biased region" description="Low complexity" evidence="7">
    <location>
        <begin position="381"/>
        <end position="401"/>
    </location>
</feature>
<feature type="coiled-coil region" evidence="6">
    <location>
        <begin position="804"/>
        <end position="834"/>
    </location>
</feature>
<comment type="similarity">
    <text evidence="5">Belongs to the TRAFAC class myosin-kinesin ATPase superfamily. Kinesin family.</text>
</comment>
<evidence type="ECO:0000313" key="9">
    <source>
        <dbReference type="EMBL" id="KAK0136203.1"/>
    </source>
</evidence>
<dbReference type="GO" id="GO:0007018">
    <property type="term" value="P:microtubule-based movement"/>
    <property type="evidence" value="ECO:0007669"/>
    <property type="project" value="InterPro"/>
</dbReference>
<feature type="compositionally biased region" description="Basic and acidic residues" evidence="7">
    <location>
        <begin position="468"/>
        <end position="479"/>
    </location>
</feature>
<evidence type="ECO:0000256" key="1">
    <source>
        <dbReference type="ARBA" id="ARBA00004245"/>
    </source>
</evidence>
<dbReference type="PRINTS" id="PR00380">
    <property type="entry name" value="KINESINHEAVY"/>
</dbReference>
<feature type="domain" description="Kinesin motor" evidence="8">
    <location>
        <begin position="31"/>
        <end position="369"/>
    </location>
</feature>
<feature type="region of interest" description="Disordered" evidence="7">
    <location>
        <begin position="989"/>
        <end position="1016"/>
    </location>
</feature>
<dbReference type="GO" id="GO:0051231">
    <property type="term" value="P:spindle elongation"/>
    <property type="evidence" value="ECO:0007669"/>
    <property type="project" value="TreeGrafter"/>
</dbReference>
<evidence type="ECO:0000256" key="4">
    <source>
        <dbReference type="ARBA" id="ARBA00023212"/>
    </source>
</evidence>
<evidence type="ECO:0000256" key="7">
    <source>
        <dbReference type="SAM" id="MobiDB-lite"/>
    </source>
</evidence>
<gene>
    <name evidence="9" type="primary">KIF27</name>
    <name evidence="9" type="ORF">N1851_027905</name>
</gene>
<keyword evidence="5" id="KW-0505">Motor protein</keyword>
<evidence type="ECO:0000313" key="10">
    <source>
        <dbReference type="Proteomes" id="UP001174136"/>
    </source>
</evidence>
<feature type="compositionally biased region" description="Polar residues" evidence="7">
    <location>
        <begin position="774"/>
        <end position="783"/>
    </location>
</feature>
<dbReference type="SUPFAM" id="SSF52540">
    <property type="entry name" value="P-loop containing nucleoside triphosphate hydrolases"/>
    <property type="match status" value="1"/>
</dbReference>
<feature type="region of interest" description="Disordered" evidence="7">
    <location>
        <begin position="429"/>
        <end position="483"/>
    </location>
</feature>
<dbReference type="InterPro" id="IPR027417">
    <property type="entry name" value="P-loop_NTPase"/>
</dbReference>